<feature type="chain" id="PRO_5037701526" evidence="12">
    <location>
        <begin position="34"/>
        <end position="1008"/>
    </location>
</feature>
<dbReference type="Gene3D" id="2.170.130.10">
    <property type="entry name" value="TonB-dependent receptor, plug domain"/>
    <property type="match status" value="1"/>
</dbReference>
<feature type="domain" description="TonB-dependent receptor plug" evidence="14">
    <location>
        <begin position="66"/>
        <end position="173"/>
    </location>
</feature>
<keyword evidence="16" id="KW-1185">Reference proteome</keyword>
<dbReference type="PANTHER" id="PTHR47234">
    <property type="match status" value="1"/>
</dbReference>
<evidence type="ECO:0000256" key="3">
    <source>
        <dbReference type="ARBA" id="ARBA00022452"/>
    </source>
</evidence>
<feature type="domain" description="TonB-dependent receptor-like beta-barrel" evidence="13">
    <location>
        <begin position="413"/>
        <end position="966"/>
    </location>
</feature>
<keyword evidence="8 9" id="KW-0998">Cell outer membrane</keyword>
<dbReference type="InterPro" id="IPR010917">
    <property type="entry name" value="TonB_rcpt_CS"/>
</dbReference>
<dbReference type="PROSITE" id="PS52016">
    <property type="entry name" value="TONB_DEPENDENT_REC_3"/>
    <property type="match status" value="1"/>
</dbReference>
<comment type="similarity">
    <text evidence="9 11">Belongs to the TonB-dependent receptor family.</text>
</comment>
<evidence type="ECO:0000256" key="5">
    <source>
        <dbReference type="ARBA" id="ARBA00022729"/>
    </source>
</evidence>
<keyword evidence="6 11" id="KW-0798">TonB box</keyword>
<keyword evidence="15" id="KW-0675">Receptor</keyword>
<keyword evidence="2 9" id="KW-0813">Transport</keyword>
<dbReference type="EMBL" id="BMJM01000006">
    <property type="protein sequence ID" value="GGE13452.1"/>
    <property type="molecule type" value="Genomic_DNA"/>
</dbReference>
<evidence type="ECO:0000256" key="2">
    <source>
        <dbReference type="ARBA" id="ARBA00022448"/>
    </source>
</evidence>
<evidence type="ECO:0000259" key="13">
    <source>
        <dbReference type="Pfam" id="PF00593"/>
    </source>
</evidence>
<dbReference type="InterPro" id="IPR039426">
    <property type="entry name" value="TonB-dep_rcpt-like"/>
</dbReference>
<accession>A0A916ZUM3</accession>
<dbReference type="InterPro" id="IPR037066">
    <property type="entry name" value="Plug_dom_sf"/>
</dbReference>
<dbReference type="InterPro" id="IPR012910">
    <property type="entry name" value="Plug_dom"/>
</dbReference>
<comment type="caution">
    <text evidence="15">The sequence shown here is derived from an EMBL/GenBank/DDBJ whole genome shotgun (WGS) entry which is preliminary data.</text>
</comment>
<evidence type="ECO:0000256" key="11">
    <source>
        <dbReference type="RuleBase" id="RU003357"/>
    </source>
</evidence>
<dbReference type="PROSITE" id="PS01156">
    <property type="entry name" value="TONB_DEPENDENT_REC_2"/>
    <property type="match status" value="1"/>
</dbReference>
<dbReference type="InterPro" id="IPR000531">
    <property type="entry name" value="Beta-barrel_TonB"/>
</dbReference>
<evidence type="ECO:0000256" key="9">
    <source>
        <dbReference type="PROSITE-ProRule" id="PRU01360"/>
    </source>
</evidence>
<evidence type="ECO:0000256" key="12">
    <source>
        <dbReference type="SAM" id="SignalP"/>
    </source>
</evidence>
<evidence type="ECO:0000259" key="14">
    <source>
        <dbReference type="Pfam" id="PF07715"/>
    </source>
</evidence>
<dbReference type="Proteomes" id="UP000635071">
    <property type="component" value="Unassembled WGS sequence"/>
</dbReference>
<dbReference type="Pfam" id="PF07715">
    <property type="entry name" value="Plug"/>
    <property type="match status" value="1"/>
</dbReference>
<reference evidence="15" key="2">
    <citation type="submission" date="2020-09" db="EMBL/GenBank/DDBJ databases">
        <authorList>
            <person name="Sun Q."/>
            <person name="Zhou Y."/>
        </authorList>
    </citation>
    <scope>NUCLEOTIDE SEQUENCE</scope>
    <source>
        <strain evidence="15">CGMCC 1.15519</strain>
    </source>
</reference>
<feature type="short sequence motif" description="TonB C-terminal box" evidence="10">
    <location>
        <begin position="991"/>
        <end position="1008"/>
    </location>
</feature>
<evidence type="ECO:0000313" key="15">
    <source>
        <dbReference type="EMBL" id="GGE13452.1"/>
    </source>
</evidence>
<evidence type="ECO:0000313" key="16">
    <source>
        <dbReference type="Proteomes" id="UP000635071"/>
    </source>
</evidence>
<dbReference type="Pfam" id="PF00593">
    <property type="entry name" value="TonB_dep_Rec_b-barrel"/>
    <property type="match status" value="1"/>
</dbReference>
<sequence length="1008" mass="104986">MISAKSSLNRAALKGGVATFVIAILAIPGAALAQAVPTPETVATTTDEGTIVVTGSLIRNPNLISAAPVTVTTADTIQLRASNVAEEVLRDIPGVVPSIGSAVNNGNGGASFVDLRGIGSTRNIVLLDGNRIAPAGIAGRVDLNNIPLALVERVDALTGAAVTTYGADAISGVVNFVTKQDFSGVDLQLGTGLTEAGDGATYRADLTVGGNFDEGRGNAVLSVGYQKADPVYQGARDFSIFGRSTYTGAPSGSGTAIPSRFTGLRPIDPVTGLPSTNPAVANGNLQLDPATGTARGLYAPFNFNPYNIFQTPFERFNIYGAAKYDVSDSLQFYTRGLFSKNNVKTIIAPSGAFGTPVTINLNNPFLPAGLRNQFCAANVGAAGTYQARFTPAQCAAAAVATGPTDPNYRTVDTALARRTTEVGPRISDYSTTLFDYRAGLKGKVTDSVDWDLSGSYGESENRQTLQGYVLASKVRNTLLVNGTAANPVCQTADKTCVPINYFGPAGSISQAGAAYINGESTTTVKTSLAQVRGIVSGDVGVAIPGATDAIGFAIGGEYRKYKAQQRSDSLAKTAGELGGAGGAAPDITGGYEVKEVYGELIVPLIQDKPFFENLTLEGGARYSDYKVDAPTEPAYNTFTWKAGGTWEMVQGLKLRGNYSRAVRAPNIGELFSPQNTGLTNLSNDPCAGAAPVANANLRAVCLAQGAPSTSIGGILNPTAGQANATAGGNLELQPETANTWTVGAVFQPTFAPGLALTVDYYNITVKDAVSNPLPGDAVAACFGNLSAASAASPACLAIRRNPATGGLDGDPSTTPGLFLASSNLGRIETDGIDVTLNYSNDIGFAKLGITGNFNYTFHSMFNADVTAAGGGVSRECVGFYSVNCSFTGSLQPKWQSSLRTTLGFNDFDISLLWRHIDGLEQEPLDVVEQGSYLPAYSKIKAYDYFDLSGRVSVMENLSLVLTVTNLLNKQPPVVGSNAGSTTFNSGNTYPSTYDALGRRYAMQVNLKF</sequence>
<evidence type="ECO:0000256" key="7">
    <source>
        <dbReference type="ARBA" id="ARBA00023136"/>
    </source>
</evidence>
<dbReference type="GO" id="GO:0009279">
    <property type="term" value="C:cell outer membrane"/>
    <property type="evidence" value="ECO:0007669"/>
    <property type="project" value="UniProtKB-SubCell"/>
</dbReference>
<comment type="subcellular location">
    <subcellularLocation>
        <location evidence="1 9">Cell outer membrane</location>
        <topology evidence="1 9">Multi-pass membrane protein</topology>
    </subcellularLocation>
</comment>
<evidence type="ECO:0000256" key="1">
    <source>
        <dbReference type="ARBA" id="ARBA00004571"/>
    </source>
</evidence>
<keyword evidence="4 9" id="KW-0812">Transmembrane</keyword>
<keyword evidence="5 12" id="KW-0732">Signal</keyword>
<reference evidence="15" key="1">
    <citation type="journal article" date="2014" name="Int. J. Syst. Evol. Microbiol.">
        <title>Complete genome sequence of Corynebacterium casei LMG S-19264T (=DSM 44701T), isolated from a smear-ripened cheese.</title>
        <authorList>
            <consortium name="US DOE Joint Genome Institute (JGI-PGF)"/>
            <person name="Walter F."/>
            <person name="Albersmeier A."/>
            <person name="Kalinowski J."/>
            <person name="Ruckert C."/>
        </authorList>
    </citation>
    <scope>NUCLEOTIDE SEQUENCE</scope>
    <source>
        <strain evidence="15">CGMCC 1.15519</strain>
    </source>
</reference>
<dbReference type="PANTHER" id="PTHR47234:SF2">
    <property type="entry name" value="TONB-DEPENDENT RECEPTOR"/>
    <property type="match status" value="1"/>
</dbReference>
<dbReference type="Gene3D" id="2.40.170.20">
    <property type="entry name" value="TonB-dependent receptor, beta-barrel domain"/>
    <property type="match status" value="1"/>
</dbReference>
<evidence type="ECO:0000256" key="6">
    <source>
        <dbReference type="ARBA" id="ARBA00023077"/>
    </source>
</evidence>
<evidence type="ECO:0000256" key="8">
    <source>
        <dbReference type="ARBA" id="ARBA00023237"/>
    </source>
</evidence>
<protein>
    <submittedName>
        <fullName evidence="15">TonB-dependent receptor</fullName>
    </submittedName>
</protein>
<evidence type="ECO:0000256" key="4">
    <source>
        <dbReference type="ARBA" id="ARBA00022692"/>
    </source>
</evidence>
<keyword evidence="7 9" id="KW-0472">Membrane</keyword>
<dbReference type="RefSeq" id="WP_243450678.1">
    <property type="nucleotide sequence ID" value="NZ_BMJM01000006.1"/>
</dbReference>
<proteinExistence type="inferred from homology"/>
<name>A0A916ZUM3_9SPHN</name>
<dbReference type="InterPro" id="IPR036942">
    <property type="entry name" value="Beta-barrel_TonB_sf"/>
</dbReference>
<dbReference type="AlphaFoldDB" id="A0A916ZUM3"/>
<gene>
    <name evidence="15" type="ORF">GCM10011529_19770</name>
</gene>
<keyword evidence="3 9" id="KW-1134">Transmembrane beta strand</keyword>
<organism evidence="15 16">
    <name type="scientific">Sandarakinorhabdus glacialis</name>
    <dbReference type="NCBI Taxonomy" id="1614636"/>
    <lineage>
        <taxon>Bacteria</taxon>
        <taxon>Pseudomonadati</taxon>
        <taxon>Pseudomonadota</taxon>
        <taxon>Alphaproteobacteria</taxon>
        <taxon>Sphingomonadales</taxon>
        <taxon>Sphingosinicellaceae</taxon>
        <taxon>Sandarakinorhabdus</taxon>
    </lineage>
</organism>
<feature type="signal peptide" evidence="12">
    <location>
        <begin position="1"/>
        <end position="33"/>
    </location>
</feature>
<evidence type="ECO:0000256" key="10">
    <source>
        <dbReference type="PROSITE-ProRule" id="PRU10144"/>
    </source>
</evidence>
<dbReference type="SUPFAM" id="SSF56935">
    <property type="entry name" value="Porins"/>
    <property type="match status" value="1"/>
</dbReference>